<evidence type="ECO:0000256" key="10">
    <source>
        <dbReference type="RuleBase" id="RU363039"/>
    </source>
</evidence>
<feature type="domain" description="Methionyl/Leucyl tRNA synthetase" evidence="12">
    <location>
        <begin position="533"/>
        <end position="614"/>
    </location>
</feature>
<dbReference type="SUPFAM" id="SSF50677">
    <property type="entry name" value="ValRS/IleRS/LeuRS editing domain"/>
    <property type="match status" value="1"/>
</dbReference>
<dbReference type="KEGG" id="mmio:HLA92_03040"/>
<accession>A0A6M4JEF8</accession>
<comment type="subcellular location">
    <subcellularLocation>
        <location evidence="9">Cytoplasm</location>
    </subcellularLocation>
</comment>
<feature type="domain" description="Leucyl-tRNA synthetase editing" evidence="13">
    <location>
        <begin position="223"/>
        <end position="399"/>
    </location>
</feature>
<evidence type="ECO:0000256" key="5">
    <source>
        <dbReference type="ARBA" id="ARBA00022840"/>
    </source>
</evidence>
<evidence type="ECO:0000256" key="1">
    <source>
        <dbReference type="ARBA" id="ARBA00005594"/>
    </source>
</evidence>
<organism evidence="14 15">
    <name type="scientific">Mycoplasma miroungirhinis</name>
    <dbReference type="NCBI Taxonomy" id="754516"/>
    <lineage>
        <taxon>Bacteria</taxon>
        <taxon>Bacillati</taxon>
        <taxon>Mycoplasmatota</taxon>
        <taxon>Mollicutes</taxon>
        <taxon>Mycoplasmataceae</taxon>
        <taxon>Mycoplasma</taxon>
    </lineage>
</organism>
<dbReference type="Gene3D" id="3.40.50.620">
    <property type="entry name" value="HUPs"/>
    <property type="match status" value="2"/>
</dbReference>
<keyword evidence="2 9" id="KW-0963">Cytoplasm</keyword>
<evidence type="ECO:0000313" key="15">
    <source>
        <dbReference type="Proteomes" id="UP000502118"/>
    </source>
</evidence>
<keyword evidence="6 9" id="KW-0648">Protein biosynthesis</keyword>
<keyword evidence="3 9" id="KW-0436">Ligase</keyword>
<keyword evidence="5 9" id="KW-0067">ATP-binding</keyword>
<evidence type="ECO:0000256" key="2">
    <source>
        <dbReference type="ARBA" id="ARBA00022490"/>
    </source>
</evidence>
<sequence>MYDHKLIEKKWQQNWDETKAFKTTNKSDKKAYILDMFPYPSGAGLHVGHPEGYTATDIISRFKRLNGYDVLHPMGWDAFGLPAEQYALKTGNNPADFTIKNIQNFKRQIKSLGFSYDFDKEINTSDPKYYVMTQWIFKELYKHGLAKIENVDVNWCEALGTVLANEEIIEDAEGNKVSERGNYPVVKKPMRQWVLKITKYAEELLEGLKDLDWSDSLKALQTNWIGKSVGTEISFKVKSKDMYIRTFTTRPDTIFGVSFICISPEYKKLHNLVTNEQKEEVNNFIEKAKNLSQIQRNNATRETSGVFTGSYVLNPVNDELIPIYVGDYIVEGYGTGAVMGVPAHDLRDWKFAQKYHLDIKWVIETQDVTKAYEGDGIHINSDMLNGLKTDEAIKQINNFFETNMIGRVETNYKLRDWIFSRQRYWGEPFPVLFDEEGNISLIDDLVKLPETSNIKPSGTGESPLANLKDWLYVEIDGKKYRRDTNTMPQWAGSSWYFLAYILKNEDGTYEKLNSIEAKKRFKKWLPVDLYIGGQEHATLHLLYARFWNNFLFNRGIVPVKEPFFKLVNQGMILGTDGQKMSKSLGNVINPDEIVQNYGADTLRVYEMFMGPLTETKAWNDSGVNGIRKWLDRIYNQFTRLQKNTLTSQPSQEEESELHKVILEVTTNIKKLKFNIAISKMMIFINYLAQVETASLETLKTFSILLSPFAPHLAEELLEKLAQKPIMNQVWPSYDQEKILATQTFIGIQVNGKIRGEIAIESDWTEEDIIQKAKEIESVKKYLTNKNIIKVIYKENTIINFICQ</sequence>
<dbReference type="Pfam" id="PF08264">
    <property type="entry name" value="Anticodon_1"/>
    <property type="match status" value="1"/>
</dbReference>
<feature type="short sequence motif" description="'KMSKS' region" evidence="9">
    <location>
        <begin position="579"/>
        <end position="583"/>
    </location>
</feature>
<feature type="domain" description="Methionyl/Leucyl tRNA synthetase" evidence="12">
    <location>
        <begin position="37"/>
        <end position="168"/>
    </location>
</feature>
<protein>
    <recommendedName>
        <fullName evidence="9">Leucine--tRNA ligase</fullName>
        <ecNumber evidence="9">6.1.1.4</ecNumber>
    </recommendedName>
    <alternativeName>
        <fullName evidence="9">Leucyl-tRNA synthetase</fullName>
        <shortName evidence="9">LeuRS</shortName>
    </alternativeName>
</protein>
<dbReference type="Proteomes" id="UP000502118">
    <property type="component" value="Chromosome"/>
</dbReference>
<dbReference type="CDD" id="cd00812">
    <property type="entry name" value="LeuRS_core"/>
    <property type="match status" value="1"/>
</dbReference>
<evidence type="ECO:0000313" key="14">
    <source>
        <dbReference type="EMBL" id="QJR44389.1"/>
    </source>
</evidence>
<evidence type="ECO:0000256" key="6">
    <source>
        <dbReference type="ARBA" id="ARBA00022917"/>
    </source>
</evidence>
<dbReference type="GO" id="GO:0005524">
    <property type="term" value="F:ATP binding"/>
    <property type="evidence" value="ECO:0007669"/>
    <property type="project" value="UniProtKB-UniRule"/>
</dbReference>
<reference evidence="14 15" key="1">
    <citation type="submission" date="2020-05" db="EMBL/GenBank/DDBJ databases">
        <title>Novel Mycoplasma species detected in Mirounga angustirostris (northern elephant seal) from the USA.</title>
        <authorList>
            <person name="Volokhov D.V."/>
        </authorList>
    </citation>
    <scope>NUCLEOTIDE SEQUENCE [LARGE SCALE GENOMIC DNA]</scope>
    <source>
        <strain evidence="14 15">Mirounga ES2806-NAS</strain>
    </source>
</reference>
<comment type="similarity">
    <text evidence="1 9 10">Belongs to the class-I aminoacyl-tRNA synthetase family.</text>
</comment>
<dbReference type="PANTHER" id="PTHR43740:SF2">
    <property type="entry name" value="LEUCINE--TRNA LIGASE, MITOCHONDRIAL"/>
    <property type="match status" value="1"/>
</dbReference>
<dbReference type="InterPro" id="IPR001412">
    <property type="entry name" value="aa-tRNA-synth_I_CS"/>
</dbReference>
<gene>
    <name evidence="9" type="primary">leuS</name>
    <name evidence="14" type="ORF">HLA92_03040</name>
</gene>
<evidence type="ECO:0000259" key="11">
    <source>
        <dbReference type="Pfam" id="PF08264"/>
    </source>
</evidence>
<dbReference type="Gene3D" id="1.10.730.10">
    <property type="entry name" value="Isoleucyl-tRNA Synthetase, Domain 1"/>
    <property type="match status" value="1"/>
</dbReference>
<dbReference type="HAMAP" id="MF_00049_B">
    <property type="entry name" value="Leu_tRNA_synth_B"/>
    <property type="match status" value="1"/>
</dbReference>
<dbReference type="PROSITE" id="PS00178">
    <property type="entry name" value="AA_TRNA_LIGASE_I"/>
    <property type="match status" value="1"/>
</dbReference>
<feature type="binding site" evidence="9">
    <location>
        <position position="582"/>
    </location>
    <ligand>
        <name>ATP</name>
        <dbReference type="ChEBI" id="CHEBI:30616"/>
    </ligand>
</feature>
<dbReference type="SUPFAM" id="SSF47323">
    <property type="entry name" value="Anticodon-binding domain of a subclass of class I aminoacyl-tRNA synthetases"/>
    <property type="match status" value="1"/>
</dbReference>
<dbReference type="GO" id="GO:0002161">
    <property type="term" value="F:aminoacyl-tRNA deacylase activity"/>
    <property type="evidence" value="ECO:0007669"/>
    <property type="project" value="InterPro"/>
</dbReference>
<dbReference type="FunFam" id="1.10.730.10:FF:000002">
    <property type="entry name" value="Leucine--tRNA ligase"/>
    <property type="match status" value="1"/>
</dbReference>
<dbReference type="InterPro" id="IPR014729">
    <property type="entry name" value="Rossmann-like_a/b/a_fold"/>
</dbReference>
<dbReference type="RefSeq" id="WP_171113418.1">
    <property type="nucleotide sequence ID" value="NZ_CP053097.1"/>
</dbReference>
<name>A0A6M4JEF8_9MOLU</name>
<dbReference type="FunFam" id="3.40.50.620:FF:000056">
    <property type="entry name" value="Leucine--tRNA ligase"/>
    <property type="match status" value="1"/>
</dbReference>
<dbReference type="Pfam" id="PF09334">
    <property type="entry name" value="tRNA-synt_1g"/>
    <property type="match status" value="2"/>
</dbReference>
<dbReference type="Pfam" id="PF13603">
    <property type="entry name" value="tRNA-synt_1_2"/>
    <property type="match status" value="1"/>
</dbReference>
<evidence type="ECO:0000256" key="4">
    <source>
        <dbReference type="ARBA" id="ARBA00022741"/>
    </source>
</evidence>
<keyword evidence="15" id="KW-1185">Reference proteome</keyword>
<dbReference type="InterPro" id="IPR025709">
    <property type="entry name" value="Leu_tRNA-synth_edit"/>
</dbReference>
<dbReference type="InterPro" id="IPR015413">
    <property type="entry name" value="Methionyl/Leucyl_tRNA_Synth"/>
</dbReference>
<evidence type="ECO:0000259" key="13">
    <source>
        <dbReference type="Pfam" id="PF13603"/>
    </source>
</evidence>
<dbReference type="GO" id="GO:0004823">
    <property type="term" value="F:leucine-tRNA ligase activity"/>
    <property type="evidence" value="ECO:0007669"/>
    <property type="project" value="UniProtKB-UniRule"/>
</dbReference>
<dbReference type="PRINTS" id="PR00985">
    <property type="entry name" value="TRNASYNTHLEU"/>
</dbReference>
<dbReference type="CDD" id="cd07958">
    <property type="entry name" value="Anticodon_Ia_Leu_BEm"/>
    <property type="match status" value="1"/>
</dbReference>
<dbReference type="NCBIfam" id="TIGR00396">
    <property type="entry name" value="leuS_bact"/>
    <property type="match status" value="1"/>
</dbReference>
<dbReference type="FunFam" id="3.40.50.620:FF:000077">
    <property type="entry name" value="Leucine--tRNA ligase"/>
    <property type="match status" value="1"/>
</dbReference>
<dbReference type="SUPFAM" id="SSF52374">
    <property type="entry name" value="Nucleotidylyl transferase"/>
    <property type="match status" value="1"/>
</dbReference>
<evidence type="ECO:0000259" key="12">
    <source>
        <dbReference type="Pfam" id="PF09334"/>
    </source>
</evidence>
<dbReference type="Gene3D" id="3.10.20.590">
    <property type="match status" value="1"/>
</dbReference>
<dbReference type="InterPro" id="IPR009080">
    <property type="entry name" value="tRNAsynth_Ia_anticodon-bd"/>
</dbReference>
<evidence type="ECO:0000256" key="8">
    <source>
        <dbReference type="ARBA" id="ARBA00047469"/>
    </source>
</evidence>
<dbReference type="InterPro" id="IPR002302">
    <property type="entry name" value="Leu-tRNA-ligase"/>
</dbReference>
<comment type="caution">
    <text evidence="9">Lacks conserved residue(s) required for the propagation of feature annotation.</text>
</comment>
<comment type="catalytic activity">
    <reaction evidence="8 9">
        <text>tRNA(Leu) + L-leucine + ATP = L-leucyl-tRNA(Leu) + AMP + diphosphate</text>
        <dbReference type="Rhea" id="RHEA:11688"/>
        <dbReference type="Rhea" id="RHEA-COMP:9613"/>
        <dbReference type="Rhea" id="RHEA-COMP:9622"/>
        <dbReference type="ChEBI" id="CHEBI:30616"/>
        <dbReference type="ChEBI" id="CHEBI:33019"/>
        <dbReference type="ChEBI" id="CHEBI:57427"/>
        <dbReference type="ChEBI" id="CHEBI:78442"/>
        <dbReference type="ChEBI" id="CHEBI:78494"/>
        <dbReference type="ChEBI" id="CHEBI:456215"/>
        <dbReference type="EC" id="6.1.1.4"/>
    </reaction>
</comment>
<dbReference type="InterPro" id="IPR013155">
    <property type="entry name" value="M/V/L/I-tRNA-synth_anticd-bd"/>
</dbReference>
<feature type="domain" description="Methionyl/Valyl/Leucyl/Isoleucyl-tRNA synthetase anticodon-binding" evidence="11">
    <location>
        <begin position="655"/>
        <end position="766"/>
    </location>
</feature>
<dbReference type="InterPro" id="IPR009008">
    <property type="entry name" value="Val/Leu/Ile-tRNA-synth_edit"/>
</dbReference>
<dbReference type="GO" id="GO:0005829">
    <property type="term" value="C:cytosol"/>
    <property type="evidence" value="ECO:0007669"/>
    <property type="project" value="TreeGrafter"/>
</dbReference>
<evidence type="ECO:0000256" key="9">
    <source>
        <dbReference type="HAMAP-Rule" id="MF_00049"/>
    </source>
</evidence>
<keyword evidence="4 9" id="KW-0547">Nucleotide-binding</keyword>
<dbReference type="PANTHER" id="PTHR43740">
    <property type="entry name" value="LEUCYL-TRNA SYNTHETASE"/>
    <property type="match status" value="1"/>
</dbReference>
<dbReference type="GO" id="GO:0006429">
    <property type="term" value="P:leucyl-tRNA aminoacylation"/>
    <property type="evidence" value="ECO:0007669"/>
    <property type="project" value="UniProtKB-UniRule"/>
</dbReference>
<dbReference type="EC" id="6.1.1.4" evidence="9"/>
<proteinExistence type="inferred from homology"/>
<evidence type="ECO:0000256" key="7">
    <source>
        <dbReference type="ARBA" id="ARBA00023146"/>
    </source>
</evidence>
<dbReference type="EMBL" id="CP053097">
    <property type="protein sequence ID" value="QJR44389.1"/>
    <property type="molecule type" value="Genomic_DNA"/>
</dbReference>
<keyword evidence="7 9" id="KW-0030">Aminoacyl-tRNA synthetase</keyword>
<dbReference type="AlphaFoldDB" id="A0A6M4JEF8"/>
<evidence type="ECO:0000256" key="3">
    <source>
        <dbReference type="ARBA" id="ARBA00022598"/>
    </source>
</evidence>